<reference evidence="2" key="1">
    <citation type="submission" date="2023-06" db="EMBL/GenBank/DDBJ databases">
        <authorList>
            <person name="Delattre M."/>
        </authorList>
    </citation>
    <scope>NUCLEOTIDE SEQUENCE</scope>
    <source>
        <strain evidence="2">AF72</strain>
    </source>
</reference>
<proteinExistence type="predicted"/>
<feature type="non-terminal residue" evidence="2">
    <location>
        <position position="240"/>
    </location>
</feature>
<keyword evidence="3" id="KW-1185">Reference proteome</keyword>
<dbReference type="Proteomes" id="UP001177023">
    <property type="component" value="Unassembled WGS sequence"/>
</dbReference>
<feature type="region of interest" description="Disordered" evidence="1">
    <location>
        <begin position="128"/>
        <end position="150"/>
    </location>
</feature>
<dbReference type="AlphaFoldDB" id="A0AA36FRX8"/>
<dbReference type="EMBL" id="CATQJA010000905">
    <property type="protein sequence ID" value="CAJ0564757.1"/>
    <property type="molecule type" value="Genomic_DNA"/>
</dbReference>
<evidence type="ECO:0000313" key="2">
    <source>
        <dbReference type="EMBL" id="CAJ0564757.1"/>
    </source>
</evidence>
<accession>A0AA36FRX8</accession>
<name>A0AA36FRX8_9BILA</name>
<evidence type="ECO:0000313" key="3">
    <source>
        <dbReference type="Proteomes" id="UP001177023"/>
    </source>
</evidence>
<organism evidence="2 3">
    <name type="scientific">Mesorhabditis spiculigera</name>
    <dbReference type="NCBI Taxonomy" id="96644"/>
    <lineage>
        <taxon>Eukaryota</taxon>
        <taxon>Metazoa</taxon>
        <taxon>Ecdysozoa</taxon>
        <taxon>Nematoda</taxon>
        <taxon>Chromadorea</taxon>
        <taxon>Rhabditida</taxon>
        <taxon>Rhabditina</taxon>
        <taxon>Rhabditomorpha</taxon>
        <taxon>Rhabditoidea</taxon>
        <taxon>Rhabditidae</taxon>
        <taxon>Mesorhabditinae</taxon>
        <taxon>Mesorhabditis</taxon>
    </lineage>
</organism>
<sequence length="240" mass="27299">MDKKNMIKKKGWTHTRHGLLQEINGWLTNYLMARHLNPPRSTTCGGRLSPRTFPLILNLSNKFVGQKANHGRFNGPRSFDNIHWRHPVPTKFPQPIIGPGACNYIHCPKVEPTEDWVDEKLRKNIPDNENVDVGINPLPDRHPKGGNAHGIEGMLESLEAKERAEKLSHKDNDERDGFWMWVQGGTLKNKNHGHNDHVKTSGDHFRMKLLDISAEINTSGEEKPKLDILAKLLDEISAEQ</sequence>
<evidence type="ECO:0000256" key="1">
    <source>
        <dbReference type="SAM" id="MobiDB-lite"/>
    </source>
</evidence>
<gene>
    <name evidence="2" type="ORF">MSPICULIGERA_LOCUS3427</name>
</gene>
<comment type="caution">
    <text evidence="2">The sequence shown here is derived from an EMBL/GenBank/DDBJ whole genome shotgun (WGS) entry which is preliminary data.</text>
</comment>
<protein>
    <submittedName>
        <fullName evidence="2">Uncharacterized protein</fullName>
    </submittedName>
</protein>